<keyword evidence="1 4" id="KW-0479">Metal-binding</keyword>
<proteinExistence type="predicted"/>
<evidence type="ECO:0000256" key="1">
    <source>
        <dbReference type="ARBA" id="ARBA00022723"/>
    </source>
</evidence>
<evidence type="ECO:0000256" key="3">
    <source>
        <dbReference type="ARBA" id="ARBA00022833"/>
    </source>
</evidence>
<dbReference type="PROSITE" id="PS50089">
    <property type="entry name" value="ZF_RING_2"/>
    <property type="match status" value="1"/>
</dbReference>
<dbReference type="Gene3D" id="2.60.120.260">
    <property type="entry name" value="Galactose-binding domain-like"/>
    <property type="match status" value="1"/>
</dbReference>
<feature type="domain" description="F5/8 type C" evidence="6">
    <location>
        <begin position="391"/>
        <end position="553"/>
    </location>
</feature>
<organism evidence="10 11">
    <name type="scientific">Paratrimastix pyriformis</name>
    <dbReference type="NCBI Taxonomy" id="342808"/>
    <lineage>
        <taxon>Eukaryota</taxon>
        <taxon>Metamonada</taxon>
        <taxon>Preaxostyla</taxon>
        <taxon>Paratrimastigidae</taxon>
        <taxon>Paratrimastix</taxon>
    </lineage>
</organism>
<evidence type="ECO:0000256" key="2">
    <source>
        <dbReference type="ARBA" id="ARBA00022771"/>
    </source>
</evidence>
<feature type="domain" description="RING-type" evidence="7">
    <location>
        <begin position="37"/>
        <end position="71"/>
    </location>
</feature>
<dbReference type="SUPFAM" id="SSF49265">
    <property type="entry name" value="Fibronectin type III"/>
    <property type="match status" value="1"/>
</dbReference>
<evidence type="ECO:0000256" key="5">
    <source>
        <dbReference type="SAM" id="Coils"/>
    </source>
</evidence>
<dbReference type="SUPFAM" id="SSF49599">
    <property type="entry name" value="TRAF domain-like"/>
    <property type="match status" value="1"/>
</dbReference>
<dbReference type="SUPFAM" id="SSF57850">
    <property type="entry name" value="RING/U-box"/>
    <property type="match status" value="1"/>
</dbReference>
<comment type="caution">
    <text evidence="10">The sequence shown here is derived from an EMBL/GenBank/DDBJ whole genome shotgun (WGS) entry which is preliminary data.</text>
</comment>
<keyword evidence="3 4" id="KW-0862">Zinc</keyword>
<dbReference type="EMBL" id="JAPMOS010000039">
    <property type="protein sequence ID" value="KAJ4457802.1"/>
    <property type="molecule type" value="Genomic_DNA"/>
</dbReference>
<dbReference type="InterPro" id="IPR000421">
    <property type="entry name" value="FA58C"/>
</dbReference>
<dbReference type="Proteomes" id="UP001141327">
    <property type="component" value="Unassembled WGS sequence"/>
</dbReference>
<evidence type="ECO:0000256" key="4">
    <source>
        <dbReference type="PROSITE-ProRule" id="PRU00207"/>
    </source>
</evidence>
<dbReference type="PROSITE" id="PS50022">
    <property type="entry name" value="FA58C_3"/>
    <property type="match status" value="1"/>
</dbReference>
<dbReference type="PROSITE" id="PS50145">
    <property type="entry name" value="ZF_TRAF"/>
    <property type="match status" value="1"/>
</dbReference>
<dbReference type="InterPro" id="IPR008979">
    <property type="entry name" value="Galactose-bd-like_sf"/>
</dbReference>
<dbReference type="CDD" id="cd00063">
    <property type="entry name" value="FN3"/>
    <property type="match status" value="1"/>
</dbReference>
<keyword evidence="11" id="KW-1185">Reference proteome</keyword>
<dbReference type="Gene3D" id="3.30.40.10">
    <property type="entry name" value="Zinc/RING finger domain, C3HC4 (zinc finger)"/>
    <property type="match status" value="2"/>
</dbReference>
<feature type="zinc finger region" description="TRAF-type" evidence="4">
    <location>
        <begin position="116"/>
        <end position="167"/>
    </location>
</feature>
<name>A0ABQ8UJB6_9EUKA</name>
<sequence>MDAGTSSNDTDRPPCRPREKLEYILAGGKSDFEDWRCPACHAHFEDPVCLSCGDVVCRACVTAIGGVCPTCCEKFVPEQLIPSRMAQRHVKIVQCHCPNTALGCSVIVGVLDVEHHLGEECQWREAECDQCHERVRLAQMDHHKDTTCARKPMACGYADVGCETRCPQGDLPAHERDGVVAHMGLLRQRLTTTTTQLAQTVQELTATKADLTQARQELGGQLTATQTDLAATKAELAETRQELSQTRHELTQTKEELTTVRSQFDQLLTPPPAPDGLEATYDEATPDQMALRWRPVPVPDCRPQVPVRYRVQATPASAREGEGGPDAMVVYTGPECRCTCLFPPGVGHVRLTVVAIRGLGESGPSATASCTRPRPASDLVFTYDHDMDEQGLFYYIGTQGRTQPWQNPAEAGLVTVTRSSESNGKASDAVGRQACEQSYSQNQPNSWYQVDLGASRLFTPTRYTIRHNSHPNLLGHRLQSWRLEGSLDGASWRTLDEHTNEPNAIPARVDAMATFAVAPAQAFPARHFRVLMTSPSPNGVNFLMLAGLEMYGTLRDSQRQHA</sequence>
<feature type="coiled-coil region" evidence="5">
    <location>
        <begin position="197"/>
        <end position="260"/>
    </location>
</feature>
<evidence type="ECO:0000259" key="8">
    <source>
        <dbReference type="PROSITE" id="PS50145"/>
    </source>
</evidence>
<evidence type="ECO:0000259" key="6">
    <source>
        <dbReference type="PROSITE" id="PS50022"/>
    </source>
</evidence>
<protein>
    <submittedName>
        <fullName evidence="10">Uncharacterized protein</fullName>
    </submittedName>
</protein>
<dbReference type="InterPro" id="IPR001841">
    <property type="entry name" value="Znf_RING"/>
</dbReference>
<feature type="domain" description="TRAF-type" evidence="8">
    <location>
        <begin position="116"/>
        <end position="167"/>
    </location>
</feature>
<dbReference type="InterPro" id="IPR036116">
    <property type="entry name" value="FN3_sf"/>
</dbReference>
<gene>
    <name evidence="10" type="ORF">PAPYR_6617</name>
</gene>
<dbReference type="SUPFAM" id="SSF49785">
    <property type="entry name" value="Galactose-binding domain-like"/>
    <property type="match status" value="1"/>
</dbReference>
<dbReference type="InterPro" id="IPR013083">
    <property type="entry name" value="Znf_RING/FYVE/PHD"/>
</dbReference>
<evidence type="ECO:0000313" key="10">
    <source>
        <dbReference type="EMBL" id="KAJ4457802.1"/>
    </source>
</evidence>
<keyword evidence="2 4" id="KW-0863">Zinc-finger</keyword>
<dbReference type="Gene3D" id="1.10.287.1490">
    <property type="match status" value="1"/>
</dbReference>
<evidence type="ECO:0000259" key="7">
    <source>
        <dbReference type="PROSITE" id="PS50089"/>
    </source>
</evidence>
<keyword evidence="5" id="KW-0175">Coiled coil</keyword>
<feature type="domain" description="Fibronectin type-III" evidence="9">
    <location>
        <begin position="273"/>
        <end position="374"/>
    </location>
</feature>
<evidence type="ECO:0000259" key="9">
    <source>
        <dbReference type="PROSITE" id="PS50853"/>
    </source>
</evidence>
<dbReference type="PANTHER" id="PTHR47457:SF1">
    <property type="entry name" value="BTB DOMAIN-CONTAINING PROTEIN-RELATED"/>
    <property type="match status" value="1"/>
</dbReference>
<dbReference type="Pfam" id="PF00754">
    <property type="entry name" value="F5_F8_type_C"/>
    <property type="match status" value="1"/>
</dbReference>
<dbReference type="InterPro" id="IPR001293">
    <property type="entry name" value="Znf_TRAF"/>
</dbReference>
<evidence type="ECO:0000313" key="11">
    <source>
        <dbReference type="Proteomes" id="UP001141327"/>
    </source>
</evidence>
<reference evidence="10" key="1">
    <citation type="journal article" date="2022" name="bioRxiv">
        <title>Genomics of Preaxostyla Flagellates Illuminates Evolutionary Transitions and the Path Towards Mitochondrial Loss.</title>
        <authorList>
            <person name="Novak L.V.F."/>
            <person name="Treitli S.C."/>
            <person name="Pyrih J."/>
            <person name="Halakuc P."/>
            <person name="Pipaliya S.V."/>
            <person name="Vacek V."/>
            <person name="Brzon O."/>
            <person name="Soukal P."/>
            <person name="Eme L."/>
            <person name="Dacks J.B."/>
            <person name="Karnkowska A."/>
            <person name="Elias M."/>
            <person name="Hampl V."/>
        </authorList>
    </citation>
    <scope>NUCLEOTIDE SEQUENCE</scope>
    <source>
        <strain evidence="10">RCP-MX</strain>
    </source>
</reference>
<dbReference type="PANTHER" id="PTHR47457">
    <property type="entry name" value="OS05G0345500 PROTEIN"/>
    <property type="match status" value="1"/>
</dbReference>
<dbReference type="InterPro" id="IPR003961">
    <property type="entry name" value="FN3_dom"/>
</dbReference>
<accession>A0ABQ8UJB6</accession>
<dbReference type="PROSITE" id="PS50853">
    <property type="entry name" value="FN3"/>
    <property type="match status" value="1"/>
</dbReference>